<keyword evidence="2" id="KW-1185">Reference proteome</keyword>
<name>A0A7D9HGF1_PARCT</name>
<reference evidence="1" key="1">
    <citation type="submission" date="2020-04" db="EMBL/GenBank/DDBJ databases">
        <authorList>
            <person name="Alioto T."/>
            <person name="Alioto T."/>
            <person name="Gomez Garrido J."/>
        </authorList>
    </citation>
    <scope>NUCLEOTIDE SEQUENCE</scope>
    <source>
        <strain evidence="1">A484AB</strain>
    </source>
</reference>
<protein>
    <submittedName>
        <fullName evidence="1">Uncharacterized protein</fullName>
    </submittedName>
</protein>
<dbReference type="OrthoDB" id="5987682at2759"/>
<sequence>SGLKDTPRKDLSSISPDNFHQLWIQCEQRKLRSLVIGVVYRLPDCPISITDYEFCFNAINKDVVLLGNLNCDMLKNDRRSFYRFGRILC</sequence>
<feature type="non-terminal residue" evidence="1">
    <location>
        <position position="1"/>
    </location>
</feature>
<organism evidence="1 2">
    <name type="scientific">Paramuricea clavata</name>
    <name type="common">Red gorgonian</name>
    <name type="synonym">Violescent sea-whip</name>
    <dbReference type="NCBI Taxonomy" id="317549"/>
    <lineage>
        <taxon>Eukaryota</taxon>
        <taxon>Metazoa</taxon>
        <taxon>Cnidaria</taxon>
        <taxon>Anthozoa</taxon>
        <taxon>Octocorallia</taxon>
        <taxon>Malacalcyonacea</taxon>
        <taxon>Plexauridae</taxon>
        <taxon>Paramuricea</taxon>
    </lineage>
</organism>
<evidence type="ECO:0000313" key="1">
    <source>
        <dbReference type="EMBL" id="CAB3983151.1"/>
    </source>
</evidence>
<dbReference type="Proteomes" id="UP001152795">
    <property type="component" value="Unassembled WGS sequence"/>
</dbReference>
<dbReference type="EMBL" id="CACRXK020000582">
    <property type="protein sequence ID" value="CAB3983151.1"/>
    <property type="molecule type" value="Genomic_DNA"/>
</dbReference>
<proteinExistence type="predicted"/>
<accession>A0A7D9HGF1</accession>
<comment type="caution">
    <text evidence="1">The sequence shown here is derived from an EMBL/GenBank/DDBJ whole genome shotgun (WGS) entry which is preliminary data.</text>
</comment>
<dbReference type="AlphaFoldDB" id="A0A7D9HGF1"/>
<gene>
    <name evidence="1" type="ORF">PACLA_8A048342</name>
</gene>
<evidence type="ECO:0000313" key="2">
    <source>
        <dbReference type="Proteomes" id="UP001152795"/>
    </source>
</evidence>